<keyword evidence="2 5" id="KW-0812">Transmembrane</keyword>
<comment type="caution">
    <text evidence="7">The sequence shown here is derived from an EMBL/GenBank/DDBJ whole genome shotgun (WGS) entry which is preliminary data.</text>
</comment>
<evidence type="ECO:0000256" key="3">
    <source>
        <dbReference type="ARBA" id="ARBA00022989"/>
    </source>
</evidence>
<dbReference type="Proteomes" id="UP000036987">
    <property type="component" value="Unassembled WGS sequence"/>
</dbReference>
<protein>
    <submittedName>
        <fullName evidence="7">Harpin-induced like protein 24</fullName>
    </submittedName>
</protein>
<dbReference type="OrthoDB" id="1889094at2759"/>
<evidence type="ECO:0000259" key="6">
    <source>
        <dbReference type="Pfam" id="PF03168"/>
    </source>
</evidence>
<dbReference type="AlphaFoldDB" id="A0A0K9PDL3"/>
<dbReference type="PANTHER" id="PTHR31415:SF4">
    <property type="entry name" value="NDR1_HIN1-LIKE PROTEIN 3"/>
    <property type="match status" value="1"/>
</dbReference>
<proteinExistence type="predicted"/>
<gene>
    <name evidence="7" type="ORF">ZOSMA_2G03260</name>
</gene>
<keyword evidence="3 5" id="KW-1133">Transmembrane helix</keyword>
<dbReference type="GO" id="GO:0009506">
    <property type="term" value="C:plasmodesma"/>
    <property type="evidence" value="ECO:0000318"/>
    <property type="project" value="GO_Central"/>
</dbReference>
<dbReference type="EMBL" id="LFYR01000981">
    <property type="protein sequence ID" value="KMZ66310.1"/>
    <property type="molecule type" value="Genomic_DNA"/>
</dbReference>
<dbReference type="Pfam" id="PF03168">
    <property type="entry name" value="LEA_2"/>
    <property type="match status" value="1"/>
</dbReference>
<dbReference type="PANTHER" id="PTHR31415">
    <property type="entry name" value="OS05G0367900 PROTEIN"/>
    <property type="match status" value="1"/>
</dbReference>
<keyword evidence="4 5" id="KW-0472">Membrane</keyword>
<sequence length="225" mass="25729">MSDGLNGAYYGPSVPTERKRGNYRSVGSASSCCCSPCSILCSLFKFLISIVIIIGLLVLVLWLVFRPNQVKANVEQATLSKFNLENNTLFYNLDLDLSIRNPNRRVSIYFDRLEAETYYDGYRFGFDDKLPKFLQGHKNTTIISPKFSGQQIMVQSTTVGATFEKEKDDGSFYVDLKIRTKVRFKVWFIKTNTYKPDIKCQLKLPVSSESPSSPFTRTKCKLHFF</sequence>
<comment type="subcellular location">
    <subcellularLocation>
        <location evidence="1">Membrane</location>
        <topology evidence="1">Single-pass membrane protein</topology>
    </subcellularLocation>
</comment>
<organism evidence="7 8">
    <name type="scientific">Zostera marina</name>
    <name type="common">Eelgrass</name>
    <dbReference type="NCBI Taxonomy" id="29655"/>
    <lineage>
        <taxon>Eukaryota</taxon>
        <taxon>Viridiplantae</taxon>
        <taxon>Streptophyta</taxon>
        <taxon>Embryophyta</taxon>
        <taxon>Tracheophyta</taxon>
        <taxon>Spermatophyta</taxon>
        <taxon>Magnoliopsida</taxon>
        <taxon>Liliopsida</taxon>
        <taxon>Zosteraceae</taxon>
        <taxon>Zostera</taxon>
    </lineage>
</organism>
<dbReference type="GO" id="GO:0005886">
    <property type="term" value="C:plasma membrane"/>
    <property type="evidence" value="ECO:0000318"/>
    <property type="project" value="GO_Central"/>
</dbReference>
<evidence type="ECO:0000313" key="7">
    <source>
        <dbReference type="EMBL" id="KMZ66310.1"/>
    </source>
</evidence>
<name>A0A0K9PDL3_ZOSMR</name>
<evidence type="ECO:0000256" key="5">
    <source>
        <dbReference type="SAM" id="Phobius"/>
    </source>
</evidence>
<feature type="transmembrane region" description="Helical" evidence="5">
    <location>
        <begin position="46"/>
        <end position="65"/>
    </location>
</feature>
<dbReference type="OMA" id="QRTKCDI"/>
<feature type="domain" description="Late embryogenesis abundant protein LEA-2 subgroup" evidence="6">
    <location>
        <begin position="97"/>
        <end position="199"/>
    </location>
</feature>
<reference evidence="8" key="1">
    <citation type="journal article" date="2016" name="Nature">
        <title>The genome of the seagrass Zostera marina reveals angiosperm adaptation to the sea.</title>
        <authorList>
            <person name="Olsen J.L."/>
            <person name="Rouze P."/>
            <person name="Verhelst B."/>
            <person name="Lin Y.-C."/>
            <person name="Bayer T."/>
            <person name="Collen J."/>
            <person name="Dattolo E."/>
            <person name="De Paoli E."/>
            <person name="Dittami S."/>
            <person name="Maumus F."/>
            <person name="Michel G."/>
            <person name="Kersting A."/>
            <person name="Lauritano C."/>
            <person name="Lohaus R."/>
            <person name="Toepel M."/>
            <person name="Tonon T."/>
            <person name="Vanneste K."/>
            <person name="Amirebrahimi M."/>
            <person name="Brakel J."/>
            <person name="Bostroem C."/>
            <person name="Chovatia M."/>
            <person name="Grimwood J."/>
            <person name="Jenkins J.W."/>
            <person name="Jueterbock A."/>
            <person name="Mraz A."/>
            <person name="Stam W.T."/>
            <person name="Tice H."/>
            <person name="Bornberg-Bauer E."/>
            <person name="Green P.J."/>
            <person name="Pearson G.A."/>
            <person name="Procaccini G."/>
            <person name="Duarte C.M."/>
            <person name="Schmutz J."/>
            <person name="Reusch T.B.H."/>
            <person name="Van de Peer Y."/>
        </authorList>
    </citation>
    <scope>NUCLEOTIDE SEQUENCE [LARGE SCALE GENOMIC DNA]</scope>
    <source>
        <strain evidence="8">cv. Finnish</strain>
    </source>
</reference>
<evidence type="ECO:0000256" key="1">
    <source>
        <dbReference type="ARBA" id="ARBA00004167"/>
    </source>
</evidence>
<dbReference type="InterPro" id="IPR004864">
    <property type="entry name" value="LEA_2"/>
</dbReference>
<dbReference type="GO" id="GO:0098542">
    <property type="term" value="P:defense response to other organism"/>
    <property type="evidence" value="ECO:0007669"/>
    <property type="project" value="InterPro"/>
</dbReference>
<accession>A0A0K9PDL3</accession>
<evidence type="ECO:0000313" key="8">
    <source>
        <dbReference type="Proteomes" id="UP000036987"/>
    </source>
</evidence>
<evidence type="ECO:0000256" key="4">
    <source>
        <dbReference type="ARBA" id="ARBA00023136"/>
    </source>
</evidence>
<evidence type="ECO:0000256" key="2">
    <source>
        <dbReference type="ARBA" id="ARBA00022692"/>
    </source>
</evidence>
<keyword evidence="8" id="KW-1185">Reference proteome</keyword>
<dbReference type="InterPro" id="IPR044839">
    <property type="entry name" value="NDR1-like"/>
</dbReference>